<dbReference type="InterPro" id="IPR012349">
    <property type="entry name" value="Split_barrel_FMN-bd"/>
</dbReference>
<sequence length="161" mass="17512">MSTHDEDIKTIAKLIESSKIALVTSRTAGGDLHSRPLQVQEAEFDGDLWFFTPHPSEKTEEIAAHPQVNAAFESSKGYLSIAGRASVVTDDAKIDELWNKGVEAWFEGGRNDPSVALLKIEADSAEYWSTDEPRAVQLFKIARAAVGGGTPDIGENKTVEL</sequence>
<gene>
    <name evidence="2" type="ORF">N1028_18280</name>
</gene>
<dbReference type="RefSeq" id="WP_259530912.1">
    <property type="nucleotide sequence ID" value="NZ_JANLCK010000015.1"/>
</dbReference>
<dbReference type="SUPFAM" id="SSF50475">
    <property type="entry name" value="FMN-binding split barrel"/>
    <property type="match status" value="1"/>
</dbReference>
<feature type="domain" description="General stress protein FMN-binding split barrel" evidence="1">
    <location>
        <begin position="6"/>
        <end position="152"/>
    </location>
</feature>
<dbReference type="AlphaFoldDB" id="A0AA41XK86"/>
<dbReference type="Pfam" id="PF16242">
    <property type="entry name" value="Pyrid_ox_like"/>
    <property type="match status" value="1"/>
</dbReference>
<protein>
    <submittedName>
        <fullName evidence="2">Pyridoxamine 5'-phosphate oxidase family protein</fullName>
    </submittedName>
</protein>
<proteinExistence type="predicted"/>
<evidence type="ECO:0000259" key="1">
    <source>
        <dbReference type="Pfam" id="PF16242"/>
    </source>
</evidence>
<keyword evidence="3" id="KW-1185">Reference proteome</keyword>
<organism evidence="2 3">
    <name type="scientific">Herbiconiux oxytropis</name>
    <dbReference type="NCBI Taxonomy" id="2970915"/>
    <lineage>
        <taxon>Bacteria</taxon>
        <taxon>Bacillati</taxon>
        <taxon>Actinomycetota</taxon>
        <taxon>Actinomycetes</taxon>
        <taxon>Micrococcales</taxon>
        <taxon>Microbacteriaceae</taxon>
        <taxon>Herbiconiux</taxon>
    </lineage>
</organism>
<dbReference type="PANTHER" id="PTHR34818:SF1">
    <property type="entry name" value="PROTEIN BLI-3"/>
    <property type="match status" value="1"/>
</dbReference>
<evidence type="ECO:0000313" key="3">
    <source>
        <dbReference type="Proteomes" id="UP001165587"/>
    </source>
</evidence>
<comment type="caution">
    <text evidence="2">The sequence shown here is derived from an EMBL/GenBank/DDBJ whole genome shotgun (WGS) entry which is preliminary data.</text>
</comment>
<dbReference type="Proteomes" id="UP001165587">
    <property type="component" value="Unassembled WGS sequence"/>
</dbReference>
<evidence type="ECO:0000313" key="2">
    <source>
        <dbReference type="EMBL" id="MCS5727848.1"/>
    </source>
</evidence>
<name>A0AA41XK86_9MICO</name>
<dbReference type="EMBL" id="JANLCK010000015">
    <property type="protein sequence ID" value="MCS5727848.1"/>
    <property type="molecule type" value="Genomic_DNA"/>
</dbReference>
<dbReference type="PANTHER" id="PTHR34818">
    <property type="entry name" value="PROTEIN BLI-3"/>
    <property type="match status" value="1"/>
</dbReference>
<dbReference type="Gene3D" id="2.30.110.10">
    <property type="entry name" value="Electron Transport, Fmn-binding Protein, Chain A"/>
    <property type="match status" value="1"/>
</dbReference>
<accession>A0AA41XK86</accession>
<dbReference type="InterPro" id="IPR052917">
    <property type="entry name" value="Stress-Dev_Protein"/>
</dbReference>
<dbReference type="InterPro" id="IPR038725">
    <property type="entry name" value="YdaG_split_barrel_FMN-bd"/>
</dbReference>
<reference evidence="2" key="1">
    <citation type="submission" date="2022-08" db="EMBL/GenBank/DDBJ databases">
        <authorList>
            <person name="Deng Y."/>
            <person name="Han X.-F."/>
            <person name="Zhang Y.-Q."/>
        </authorList>
    </citation>
    <scope>NUCLEOTIDE SEQUENCE</scope>
    <source>
        <strain evidence="2">CPCC 203407</strain>
    </source>
</reference>